<evidence type="ECO:0000313" key="3">
    <source>
        <dbReference type="Proteomes" id="UP001221898"/>
    </source>
</evidence>
<keyword evidence="3" id="KW-1185">Reference proteome</keyword>
<protein>
    <submittedName>
        <fullName evidence="2">Uncharacterized protein</fullName>
    </submittedName>
</protein>
<proteinExistence type="predicted"/>
<evidence type="ECO:0000256" key="1">
    <source>
        <dbReference type="SAM" id="MobiDB-lite"/>
    </source>
</evidence>
<dbReference type="Proteomes" id="UP001221898">
    <property type="component" value="Unassembled WGS sequence"/>
</dbReference>
<organism evidence="2 3">
    <name type="scientific">Aldrovandia affinis</name>
    <dbReference type="NCBI Taxonomy" id="143900"/>
    <lineage>
        <taxon>Eukaryota</taxon>
        <taxon>Metazoa</taxon>
        <taxon>Chordata</taxon>
        <taxon>Craniata</taxon>
        <taxon>Vertebrata</taxon>
        <taxon>Euteleostomi</taxon>
        <taxon>Actinopterygii</taxon>
        <taxon>Neopterygii</taxon>
        <taxon>Teleostei</taxon>
        <taxon>Notacanthiformes</taxon>
        <taxon>Halosauridae</taxon>
        <taxon>Aldrovandia</taxon>
    </lineage>
</organism>
<comment type="caution">
    <text evidence="2">The sequence shown here is derived from an EMBL/GenBank/DDBJ whole genome shotgun (WGS) entry which is preliminary data.</text>
</comment>
<reference evidence="2" key="1">
    <citation type="journal article" date="2023" name="Science">
        <title>Genome structures resolve the early diversification of teleost fishes.</title>
        <authorList>
            <person name="Parey E."/>
            <person name="Louis A."/>
            <person name="Montfort J."/>
            <person name="Bouchez O."/>
            <person name="Roques C."/>
            <person name="Iampietro C."/>
            <person name="Lluch J."/>
            <person name="Castinel A."/>
            <person name="Donnadieu C."/>
            <person name="Desvignes T."/>
            <person name="Floi Bucao C."/>
            <person name="Jouanno E."/>
            <person name="Wen M."/>
            <person name="Mejri S."/>
            <person name="Dirks R."/>
            <person name="Jansen H."/>
            <person name="Henkel C."/>
            <person name="Chen W.J."/>
            <person name="Zahm M."/>
            <person name="Cabau C."/>
            <person name="Klopp C."/>
            <person name="Thompson A.W."/>
            <person name="Robinson-Rechavi M."/>
            <person name="Braasch I."/>
            <person name="Lecointre G."/>
            <person name="Bobe J."/>
            <person name="Postlethwait J.H."/>
            <person name="Berthelot C."/>
            <person name="Roest Crollius H."/>
            <person name="Guiguen Y."/>
        </authorList>
    </citation>
    <scope>NUCLEOTIDE SEQUENCE</scope>
    <source>
        <strain evidence="2">NC1722</strain>
    </source>
</reference>
<dbReference type="EMBL" id="JAINUG010000203">
    <property type="protein sequence ID" value="KAJ8387936.1"/>
    <property type="molecule type" value="Genomic_DNA"/>
</dbReference>
<accession>A0AAD7RS17</accession>
<dbReference type="AlphaFoldDB" id="A0AAD7RS17"/>
<name>A0AAD7RS17_9TELE</name>
<feature type="region of interest" description="Disordered" evidence="1">
    <location>
        <begin position="93"/>
        <end position="119"/>
    </location>
</feature>
<gene>
    <name evidence="2" type="ORF">AAFF_G00148700</name>
</gene>
<sequence length="119" mass="12983">MFIHQQQLREKTTDTSCHVRGMDTWLTDPPGSADRLRHGAAVIAPCGGIEEALIPAASPRRRAHLQMLRSALKIKAVERAGCMLGREQSGMLSARLGQRSRCGDETPEPARIARSTLPA</sequence>
<evidence type="ECO:0000313" key="2">
    <source>
        <dbReference type="EMBL" id="KAJ8387936.1"/>
    </source>
</evidence>